<gene>
    <name evidence="2" type="ORF">C8N26_0571</name>
</gene>
<keyword evidence="3" id="KW-1185">Reference proteome</keyword>
<reference evidence="2 3" key="1">
    <citation type="submission" date="2018-09" db="EMBL/GenBank/DDBJ databases">
        <title>Genomic Encyclopedia of Archaeal and Bacterial Type Strains, Phase II (KMG-II): from individual species to whole genera.</title>
        <authorList>
            <person name="Goeker M."/>
        </authorList>
    </citation>
    <scope>NUCLEOTIDE SEQUENCE [LARGE SCALE GENOMIC DNA]</scope>
    <source>
        <strain evidence="2 3">DSM 16505</strain>
    </source>
</reference>
<comment type="caution">
    <text evidence="2">The sequence shown here is derived from an EMBL/GenBank/DDBJ whole genome shotgun (WGS) entry which is preliminary data.</text>
</comment>
<organism evidence="2 3">
    <name type="scientific">Tenacibaculum lutimaris</name>
    <dbReference type="NCBI Taxonomy" id="285258"/>
    <lineage>
        <taxon>Bacteria</taxon>
        <taxon>Pseudomonadati</taxon>
        <taxon>Bacteroidota</taxon>
        <taxon>Flavobacteriia</taxon>
        <taxon>Flavobacteriales</taxon>
        <taxon>Flavobacteriaceae</taxon>
        <taxon>Tenacibaculum</taxon>
    </lineage>
</organism>
<name>A0A420E552_9FLAO</name>
<protein>
    <submittedName>
        <fullName evidence="2">Uncharacterized protein</fullName>
    </submittedName>
</protein>
<evidence type="ECO:0000313" key="2">
    <source>
        <dbReference type="EMBL" id="RKF05170.1"/>
    </source>
</evidence>
<keyword evidence="1" id="KW-0472">Membrane</keyword>
<dbReference type="RefSeq" id="WP_170141619.1">
    <property type="nucleotide sequence ID" value="NZ_RAQM01000006.1"/>
</dbReference>
<sequence>MTQLINIPLVSWTNGTIMIAIFGLVCIGLVTALLILVNSGKKKDN</sequence>
<dbReference type="EMBL" id="RAQM01000006">
    <property type="protein sequence ID" value="RKF05170.1"/>
    <property type="molecule type" value="Genomic_DNA"/>
</dbReference>
<evidence type="ECO:0000313" key="3">
    <source>
        <dbReference type="Proteomes" id="UP000285780"/>
    </source>
</evidence>
<dbReference type="AlphaFoldDB" id="A0A420E552"/>
<evidence type="ECO:0000256" key="1">
    <source>
        <dbReference type="SAM" id="Phobius"/>
    </source>
</evidence>
<dbReference type="Proteomes" id="UP000285780">
    <property type="component" value="Unassembled WGS sequence"/>
</dbReference>
<feature type="transmembrane region" description="Helical" evidence="1">
    <location>
        <begin position="17"/>
        <end position="37"/>
    </location>
</feature>
<proteinExistence type="predicted"/>
<keyword evidence="1" id="KW-1133">Transmembrane helix</keyword>
<accession>A0A420E552</accession>
<keyword evidence="1" id="KW-0812">Transmembrane</keyword>